<dbReference type="PROSITE" id="PS51194">
    <property type="entry name" value="HELICASE_CTER"/>
    <property type="match status" value="1"/>
</dbReference>
<name>A0A6C7EI51_ILUCY</name>
<dbReference type="InterPro" id="IPR022138">
    <property type="entry name" value="DUF3670"/>
</dbReference>
<organism evidence="4 5">
    <name type="scientific">Ilumatobacter coccineus (strain NBRC 103263 / KCTC 29153 / YM16-304)</name>
    <dbReference type="NCBI Taxonomy" id="1313172"/>
    <lineage>
        <taxon>Bacteria</taxon>
        <taxon>Bacillati</taxon>
        <taxon>Actinomycetota</taxon>
        <taxon>Acidimicrobiia</taxon>
        <taxon>Acidimicrobiales</taxon>
        <taxon>Ilumatobacteraceae</taxon>
        <taxon>Ilumatobacter</taxon>
    </lineage>
</organism>
<reference evidence="4 5" key="1">
    <citation type="journal article" date="2013" name="Int. J. Syst. Evol. Microbiol.">
        <title>Ilumatobacter nonamiense sp. nov. and Ilumatobacter coccineum sp. nov., isolated from seashore sand.</title>
        <authorList>
            <person name="Matsumoto A."/>
            <person name="Kasai H."/>
            <person name="Matsuo Y."/>
            <person name="Shizuri Y."/>
            <person name="Ichikawa N."/>
            <person name="Fujita N."/>
            <person name="Omura S."/>
            <person name="Takahashi Y."/>
        </authorList>
    </citation>
    <scope>NUCLEOTIDE SEQUENCE [LARGE SCALE GENOMIC DNA]</scope>
    <source>
        <strain evidence="5">NBRC 103263 / KCTC 29153 / YM16-304</strain>
    </source>
</reference>
<dbReference type="InterPro" id="IPR001650">
    <property type="entry name" value="Helicase_C-like"/>
</dbReference>
<dbReference type="InterPro" id="IPR027417">
    <property type="entry name" value="P-loop_NTPase"/>
</dbReference>
<evidence type="ECO:0000313" key="4">
    <source>
        <dbReference type="EMBL" id="BAN04218.1"/>
    </source>
</evidence>
<dbReference type="GO" id="GO:0016787">
    <property type="term" value="F:hydrolase activity"/>
    <property type="evidence" value="ECO:0007669"/>
    <property type="project" value="UniProtKB-KW"/>
</dbReference>
<dbReference type="Pfam" id="PF12419">
    <property type="entry name" value="DUF3670"/>
    <property type="match status" value="1"/>
</dbReference>
<dbReference type="InterPro" id="IPR049730">
    <property type="entry name" value="SNF2/RAD54-like_C"/>
</dbReference>
<dbReference type="PANTHER" id="PTHR10799">
    <property type="entry name" value="SNF2/RAD54 HELICASE FAMILY"/>
    <property type="match status" value="1"/>
</dbReference>
<dbReference type="Gene3D" id="3.40.50.10810">
    <property type="entry name" value="Tandem AAA-ATPase domain"/>
    <property type="match status" value="1"/>
</dbReference>
<evidence type="ECO:0000259" key="3">
    <source>
        <dbReference type="PROSITE" id="PS51194"/>
    </source>
</evidence>
<dbReference type="SMART" id="SM00490">
    <property type="entry name" value="HELICc"/>
    <property type="match status" value="1"/>
</dbReference>
<dbReference type="Proteomes" id="UP000011863">
    <property type="component" value="Chromosome"/>
</dbReference>
<keyword evidence="5" id="KW-1185">Reference proteome</keyword>
<dbReference type="EMBL" id="AP012057">
    <property type="protein sequence ID" value="BAN04218.1"/>
    <property type="molecule type" value="Genomic_DNA"/>
</dbReference>
<protein>
    <submittedName>
        <fullName evidence="4">SNF2 family protein</fullName>
    </submittedName>
</protein>
<dbReference type="SMART" id="SM00487">
    <property type="entry name" value="DEXDc"/>
    <property type="match status" value="1"/>
</dbReference>
<accession>A0A6C7EI51</accession>
<feature type="domain" description="Helicase ATP-binding" evidence="2">
    <location>
        <begin position="540"/>
        <end position="712"/>
    </location>
</feature>
<dbReference type="PROSITE" id="PS51192">
    <property type="entry name" value="HELICASE_ATP_BIND_1"/>
    <property type="match status" value="1"/>
</dbReference>
<keyword evidence="1" id="KW-0378">Hydrolase</keyword>
<dbReference type="CDD" id="cd18793">
    <property type="entry name" value="SF2_C_SNF"/>
    <property type="match status" value="1"/>
</dbReference>
<dbReference type="SUPFAM" id="SSF52540">
    <property type="entry name" value="P-loop containing nucleoside triphosphate hydrolases"/>
    <property type="match status" value="2"/>
</dbReference>
<evidence type="ECO:0000256" key="1">
    <source>
        <dbReference type="ARBA" id="ARBA00022801"/>
    </source>
</evidence>
<dbReference type="CDD" id="cd18012">
    <property type="entry name" value="DEXQc_arch_SWI2_SNF2"/>
    <property type="match status" value="1"/>
</dbReference>
<dbReference type="InterPro" id="IPR000330">
    <property type="entry name" value="SNF2_N"/>
</dbReference>
<feature type="domain" description="Helicase C-terminal" evidence="3">
    <location>
        <begin position="838"/>
        <end position="996"/>
    </location>
</feature>
<dbReference type="InterPro" id="IPR014001">
    <property type="entry name" value="Helicase_ATP-bd"/>
</dbReference>
<evidence type="ECO:0000259" key="2">
    <source>
        <dbReference type="PROSITE" id="PS51192"/>
    </source>
</evidence>
<dbReference type="FunFam" id="3.40.50.300:FF:000533">
    <property type="entry name" value="Helicase, Snf2 family"/>
    <property type="match status" value="1"/>
</dbReference>
<dbReference type="AlphaFoldDB" id="A0A6C7EI51"/>
<gene>
    <name evidence="4" type="ORF">YM304_39040</name>
</gene>
<dbReference type="KEGG" id="aym:YM304_39040"/>
<dbReference type="Gene3D" id="3.40.50.300">
    <property type="entry name" value="P-loop containing nucleotide triphosphate hydrolases"/>
    <property type="match status" value="1"/>
</dbReference>
<sequence>MAQATWRSGALHIWGWNGFDTASMAWMYSGFRKVGADGMRTGWHDSPISYGALGRISIDLPGQPAITSASVQLDPLGIAVWLSELPDEPEFVSDSVAWFARMAELARRTVSTGRVTPIITDEGPFTVARWVPALSDGPGEPSAIVGTLDALHAAKPYVCTAGSGHDTHKIFDLLVDGIARSTLANNGWKADLGRQRKPPIQALRATFGALSKPDHVVRGGTDEFDVAIGHLRDELDRHRQRLNGEPVLIPRLRLLMSDDPHDDWEVRIELVDDSDSLRWCTANDVWERSPTAIDVAGGEQHLDVLTDLIADLVTRVAPVIPGMADLAFEHEPTGVDLDLDAAEDFIDIAPFELEKLGIDLIGPEKLIRQSTRVTGEATPSPADDRKKQFGREALVEWKLVVGDEEISEAELTRAEEAGATLLHTGERWVRINADELRRKRDKVRDLQATKSKVTPLELLQLANDDDATEHETTITIRETGDTVDGTEIGSDFSDLGPNAIDWMRNLLDGLPDERLEEVVEASDFVGELRHYQRRGLGWMQFLAKLGLGGVLADDMGLGKTATTLAHLLERPGPHLVVCPLSVVRNWRTEANRFTPKLDVTVHHGNARNQQIEAIAAAMNVGDDGPDQMFAVDPERQLVITTYGLLPRDLEHLGAIDWTTVVLDEAQMVKNPNTKAARAVRQLRADQKLALTGTPVENRLSELWSILDATNTGMLGSLERFRKTYASPIERNHDPDAAARLRRVTGPFILRRTKADRRLLPDLPDKIEQIAYAKLTREQATLYQQVVDQLLHDAEQTSGMRRRGLVLAALMRLKQICNHPAHALKDNSRLAGRSGKLTRFDELVTDLLDNGERALVFTQFREMGDLLQRHVAEQFTFQAPFLHGGVSRSKRDQMVDEFQDGSGAPLLLVSLKAGGTGLNLTAASQVIHYDRWWNPAVEDQATDRAWRLGQTQTVNVHKLVCEGTIEEKVSQVIDDKRKLAEQVIGTGEGDSWMTELSTDDLRDLVVLEADGS</sequence>
<proteinExistence type="predicted"/>
<evidence type="ECO:0000313" key="5">
    <source>
        <dbReference type="Proteomes" id="UP000011863"/>
    </source>
</evidence>
<dbReference type="InterPro" id="IPR038718">
    <property type="entry name" value="SNF2-like_sf"/>
</dbReference>
<dbReference type="Pfam" id="PF00271">
    <property type="entry name" value="Helicase_C"/>
    <property type="match status" value="1"/>
</dbReference>
<dbReference type="Pfam" id="PF00176">
    <property type="entry name" value="SNF2-rel_dom"/>
    <property type="match status" value="1"/>
</dbReference>
<dbReference type="GO" id="GO:0005524">
    <property type="term" value="F:ATP binding"/>
    <property type="evidence" value="ECO:0007669"/>
    <property type="project" value="InterPro"/>
</dbReference>